<organism evidence="4 6">
    <name type="scientific">Flavobacterium circumlabens</name>
    <dbReference type="NCBI Taxonomy" id="2133765"/>
    <lineage>
        <taxon>Bacteria</taxon>
        <taxon>Pseudomonadati</taxon>
        <taxon>Bacteroidota</taxon>
        <taxon>Flavobacteriia</taxon>
        <taxon>Flavobacteriales</taxon>
        <taxon>Flavobacteriaceae</taxon>
        <taxon>Flavobacterium</taxon>
    </lineage>
</organism>
<proteinExistence type="predicted"/>
<accession>A0A4Y7U8T1</accession>
<dbReference type="SUPFAM" id="SSF47413">
    <property type="entry name" value="lambda repressor-like DNA-binding domains"/>
    <property type="match status" value="1"/>
</dbReference>
<sequence>MNKIIGNKLKILRQSKNLSQEQVADFLHISLSAYARMERGESTSWASHFNRICEVFEITPEELVKNEGVLNEKEDFVNIEYETQSALLNAYRKILEKYEGQIIVLKAIIEDLKRSKE</sequence>
<evidence type="ECO:0000313" key="5">
    <source>
        <dbReference type="Proteomes" id="UP000295270"/>
    </source>
</evidence>
<dbReference type="InterPro" id="IPR010982">
    <property type="entry name" value="Lambda_DNA-bd_dom_sf"/>
</dbReference>
<name>A0A4Y7U8T1_9FLAO</name>
<dbReference type="PANTHER" id="PTHR46558">
    <property type="entry name" value="TRACRIPTIONAL REGULATORY PROTEIN-RELATED-RELATED"/>
    <property type="match status" value="1"/>
</dbReference>
<comment type="caution">
    <text evidence="4">The sequence shown here is derived from an EMBL/GenBank/DDBJ whole genome shotgun (WGS) entry which is preliminary data.</text>
</comment>
<dbReference type="GO" id="GO:0003677">
    <property type="term" value="F:DNA binding"/>
    <property type="evidence" value="ECO:0007669"/>
    <property type="project" value="UniProtKB-KW"/>
</dbReference>
<dbReference type="Proteomes" id="UP000298340">
    <property type="component" value="Unassembled WGS sequence"/>
</dbReference>
<dbReference type="Pfam" id="PF01381">
    <property type="entry name" value="HTH_3"/>
    <property type="match status" value="1"/>
</dbReference>
<dbReference type="EMBL" id="SLWA01000008">
    <property type="protein sequence ID" value="TCN53926.1"/>
    <property type="molecule type" value="Genomic_DNA"/>
</dbReference>
<dbReference type="InterPro" id="IPR001387">
    <property type="entry name" value="Cro/C1-type_HTH"/>
</dbReference>
<dbReference type="OrthoDB" id="7859381at2"/>
<dbReference type="Proteomes" id="UP000295270">
    <property type="component" value="Unassembled WGS sequence"/>
</dbReference>
<evidence type="ECO:0000313" key="4">
    <source>
        <dbReference type="EMBL" id="TEB42488.1"/>
    </source>
</evidence>
<evidence type="ECO:0000259" key="2">
    <source>
        <dbReference type="PROSITE" id="PS50943"/>
    </source>
</evidence>
<keyword evidence="5" id="KW-1185">Reference proteome</keyword>
<dbReference type="EMBL" id="QWDN01000008">
    <property type="protein sequence ID" value="TEB42488.1"/>
    <property type="molecule type" value="Genomic_DNA"/>
</dbReference>
<evidence type="ECO:0000313" key="3">
    <source>
        <dbReference type="EMBL" id="TCN53926.1"/>
    </source>
</evidence>
<feature type="domain" description="HTH cro/C1-type" evidence="2">
    <location>
        <begin position="9"/>
        <end position="63"/>
    </location>
</feature>
<evidence type="ECO:0000256" key="1">
    <source>
        <dbReference type="ARBA" id="ARBA00023125"/>
    </source>
</evidence>
<dbReference type="PROSITE" id="PS50943">
    <property type="entry name" value="HTH_CROC1"/>
    <property type="match status" value="1"/>
</dbReference>
<protein>
    <submittedName>
        <fullName evidence="3">Transcriptional regulator with XRE-family HTH domain</fullName>
    </submittedName>
    <submittedName>
        <fullName evidence="4">XRE family transcriptional regulator</fullName>
    </submittedName>
</protein>
<dbReference type="AlphaFoldDB" id="A0A4Y7U8T1"/>
<dbReference type="RefSeq" id="WP_132037372.1">
    <property type="nucleotide sequence ID" value="NZ_QWDN01000008.1"/>
</dbReference>
<keyword evidence="1" id="KW-0238">DNA-binding</keyword>
<dbReference type="SMART" id="SM00530">
    <property type="entry name" value="HTH_XRE"/>
    <property type="match status" value="1"/>
</dbReference>
<dbReference type="PANTHER" id="PTHR46558:SF11">
    <property type="entry name" value="HTH-TYPE TRANSCRIPTIONAL REGULATOR XRE"/>
    <property type="match status" value="1"/>
</dbReference>
<evidence type="ECO:0000313" key="6">
    <source>
        <dbReference type="Proteomes" id="UP000298340"/>
    </source>
</evidence>
<dbReference type="Gene3D" id="1.10.260.40">
    <property type="entry name" value="lambda repressor-like DNA-binding domains"/>
    <property type="match status" value="1"/>
</dbReference>
<dbReference type="CDD" id="cd00093">
    <property type="entry name" value="HTH_XRE"/>
    <property type="match status" value="1"/>
</dbReference>
<reference evidence="3 5" key="1">
    <citation type="journal article" date="2015" name="Stand. Genomic Sci.">
        <title>Genomic Encyclopedia of Bacterial and Archaeal Type Strains, Phase III: the genomes of soil and plant-associated and newly described type strains.</title>
        <authorList>
            <person name="Whitman W.B."/>
            <person name="Woyke T."/>
            <person name="Klenk H.P."/>
            <person name="Zhou Y."/>
            <person name="Lilburn T.G."/>
            <person name="Beck B.J."/>
            <person name="De Vos P."/>
            <person name="Vandamme P."/>
            <person name="Eisen J.A."/>
            <person name="Garrity G."/>
            <person name="Hugenholtz P."/>
            <person name="Kyrpides N.C."/>
        </authorList>
    </citation>
    <scope>NUCLEOTIDE SEQUENCE [LARGE SCALE GENOMIC DNA]</scope>
    <source>
        <strain evidence="3 5">P5626</strain>
    </source>
</reference>
<gene>
    <name evidence="4" type="ORF">D0809_19170</name>
    <name evidence="3" type="ORF">EV142_108233</name>
</gene>
<reference evidence="4 6" key="2">
    <citation type="journal article" date="2018" name="Syst. Appl. Microbiol.">
        <title>Flavobacterium circumlabens sp. nov. and Flavobacterium cupreum sp. nov., two psychrotrophic species isolated from Antarctic environmental samples.</title>
        <authorList>
            <person name="Kralova S."/>
            <person name="Busse H.J."/>
            <person name="Svec P."/>
            <person name="Maslanova I."/>
            <person name="Stankova E."/>
            <person name="Bartak M."/>
            <person name="Sedlacek I."/>
        </authorList>
    </citation>
    <scope>NUCLEOTIDE SEQUENCE [LARGE SCALE GENOMIC DNA]</scope>
    <source>
        <strain evidence="4 6">CCM 8828</strain>
    </source>
</reference>
<reference evidence="3" key="3">
    <citation type="submission" date="2019-03" db="EMBL/GenBank/DDBJ databases">
        <authorList>
            <person name="Whitman W."/>
            <person name="Huntemann M."/>
            <person name="Clum A."/>
            <person name="Pillay M."/>
            <person name="Palaniappan K."/>
            <person name="Varghese N."/>
            <person name="Mikhailova N."/>
            <person name="Stamatis D."/>
            <person name="Reddy T."/>
            <person name="Daum C."/>
            <person name="Shapiro N."/>
            <person name="Ivanova N."/>
            <person name="Kyrpides N."/>
            <person name="Woyke T."/>
        </authorList>
    </citation>
    <scope>NUCLEOTIDE SEQUENCE</scope>
    <source>
        <strain evidence="3">P5626</strain>
    </source>
</reference>